<proteinExistence type="predicted"/>
<protein>
    <submittedName>
        <fullName evidence="1">Uncharacterized protein</fullName>
    </submittedName>
</protein>
<reference evidence="1" key="1">
    <citation type="journal article" date="2021" name="Proc. Natl. Acad. Sci. U.S.A.">
        <title>A Catalog of Tens of Thousands of Viruses from Human Metagenomes Reveals Hidden Associations with Chronic Diseases.</title>
        <authorList>
            <person name="Tisza M.J."/>
            <person name="Buck C.B."/>
        </authorList>
    </citation>
    <scope>NUCLEOTIDE SEQUENCE</scope>
    <source>
        <strain evidence="1">CtfAL26</strain>
    </source>
</reference>
<evidence type="ECO:0000313" key="1">
    <source>
        <dbReference type="EMBL" id="DAE05076.1"/>
    </source>
</evidence>
<sequence>MNTNENKANEIITVNSNYITRTFADTLVKFTRTALKVENGKPTMFTESIATQFKGKMSVEQATEKLNKVNQGCVIIVESCEYIEELRGMLVSDFLKYSVPVQRPASQNKESGEG</sequence>
<name>A0A8S5PFT6_9CAUD</name>
<dbReference type="EMBL" id="BK015402">
    <property type="protein sequence ID" value="DAE05076.1"/>
    <property type="molecule type" value="Genomic_DNA"/>
</dbReference>
<accession>A0A8S5PFT6</accession>
<organism evidence="1">
    <name type="scientific">Podoviridae sp. ctfAL26</name>
    <dbReference type="NCBI Taxonomy" id="2825265"/>
    <lineage>
        <taxon>Viruses</taxon>
        <taxon>Duplodnaviria</taxon>
        <taxon>Heunggongvirae</taxon>
        <taxon>Uroviricota</taxon>
        <taxon>Caudoviricetes</taxon>
    </lineage>
</organism>